<evidence type="ECO:0000256" key="2">
    <source>
        <dbReference type="ARBA" id="ARBA00023002"/>
    </source>
</evidence>
<dbReference type="Pfam" id="PF13561">
    <property type="entry name" value="adh_short_C2"/>
    <property type="match status" value="1"/>
</dbReference>
<dbReference type="SUPFAM" id="SSF51735">
    <property type="entry name" value="NAD(P)-binding Rossmann-fold domains"/>
    <property type="match status" value="1"/>
</dbReference>
<dbReference type="SMART" id="SM00822">
    <property type="entry name" value="PKS_KR"/>
    <property type="match status" value="1"/>
</dbReference>
<dbReference type="CDD" id="cd05233">
    <property type="entry name" value="SDR_c"/>
    <property type="match status" value="1"/>
</dbReference>
<proteinExistence type="inferred from homology"/>
<comment type="caution">
    <text evidence="4">The sequence shown here is derived from an EMBL/GenBank/DDBJ whole genome shotgun (WGS) entry which is preliminary data.</text>
</comment>
<accession>A0ABY1QSE6</accession>
<keyword evidence="2" id="KW-0560">Oxidoreductase</keyword>
<name>A0ABY1QSE6_9SPHN</name>
<evidence type="ECO:0000259" key="3">
    <source>
        <dbReference type="SMART" id="SM00822"/>
    </source>
</evidence>
<organism evidence="4 5">
    <name type="scientific">Novosphingobium panipatense</name>
    <dbReference type="NCBI Taxonomy" id="428991"/>
    <lineage>
        <taxon>Bacteria</taxon>
        <taxon>Pseudomonadati</taxon>
        <taxon>Pseudomonadota</taxon>
        <taxon>Alphaproteobacteria</taxon>
        <taxon>Sphingomonadales</taxon>
        <taxon>Sphingomonadaceae</taxon>
        <taxon>Novosphingobium</taxon>
    </lineage>
</organism>
<evidence type="ECO:0000256" key="1">
    <source>
        <dbReference type="ARBA" id="ARBA00006484"/>
    </source>
</evidence>
<dbReference type="PANTHER" id="PTHR43669:SF3">
    <property type="entry name" value="ALCOHOL DEHYDROGENASE, PUTATIVE (AFU_ORTHOLOGUE AFUA_3G03445)-RELATED"/>
    <property type="match status" value="1"/>
</dbReference>
<dbReference type="PRINTS" id="PR00081">
    <property type="entry name" value="GDHRDH"/>
</dbReference>
<keyword evidence="5" id="KW-1185">Reference proteome</keyword>
<evidence type="ECO:0000313" key="4">
    <source>
        <dbReference type="EMBL" id="SMP77804.1"/>
    </source>
</evidence>
<dbReference type="InterPro" id="IPR020904">
    <property type="entry name" value="Sc_DH/Rdtase_CS"/>
</dbReference>
<feature type="domain" description="Ketoreductase" evidence="3">
    <location>
        <begin position="8"/>
        <end position="193"/>
    </location>
</feature>
<dbReference type="InterPro" id="IPR002347">
    <property type="entry name" value="SDR_fam"/>
</dbReference>
<dbReference type="Proteomes" id="UP001157910">
    <property type="component" value="Unassembled WGS sequence"/>
</dbReference>
<dbReference type="EMBL" id="FXUI01000010">
    <property type="protein sequence ID" value="SMP77804.1"/>
    <property type="molecule type" value="Genomic_DNA"/>
</dbReference>
<dbReference type="InterPro" id="IPR057326">
    <property type="entry name" value="KR_dom"/>
</dbReference>
<gene>
    <name evidence="4" type="ORF">SAMN06296065_1109</name>
</gene>
<reference evidence="4 5" key="1">
    <citation type="submission" date="2017-05" db="EMBL/GenBank/DDBJ databases">
        <authorList>
            <person name="Varghese N."/>
            <person name="Submissions S."/>
        </authorList>
    </citation>
    <scope>NUCLEOTIDE SEQUENCE [LARGE SCALE GENOMIC DNA]</scope>
    <source>
        <strain evidence="4 5">SM16</strain>
    </source>
</reference>
<dbReference type="RefSeq" id="WP_283406729.1">
    <property type="nucleotide sequence ID" value="NZ_FXUI01000010.1"/>
</dbReference>
<evidence type="ECO:0000313" key="5">
    <source>
        <dbReference type="Proteomes" id="UP001157910"/>
    </source>
</evidence>
<sequence length="251" mass="26078">MSFTLQGRTTLIAGASSGIGATFARAVAGAGGRVILAARRLERTQALAREIGSAALAVPMDVTDEASIAAAFDTAQAHFGIVHGVVANAGIGTGGRSTDVPVTALRGVIDTNLLGAYLVAREGARRLIASGSGHRHDGRIVLIGSITARQNGTGDALYAASKAALAHLGRQFAREWVRQGINVNTLEPGWIPTGINSTWFGSERGRRDIAGLHRRRLLAADALNPMLLYLLSDASAQVTGSTFTIDDGQSL</sequence>
<protein>
    <submittedName>
        <fullName evidence="4">NADP-dependent 3-hydroxy acid dehydrogenase YdfG</fullName>
    </submittedName>
</protein>
<comment type="similarity">
    <text evidence="1">Belongs to the short-chain dehydrogenases/reductases (SDR) family.</text>
</comment>
<dbReference type="PANTHER" id="PTHR43669">
    <property type="entry name" value="5-KETO-D-GLUCONATE 5-REDUCTASE"/>
    <property type="match status" value="1"/>
</dbReference>
<dbReference type="PROSITE" id="PS00061">
    <property type="entry name" value="ADH_SHORT"/>
    <property type="match status" value="1"/>
</dbReference>
<dbReference type="InterPro" id="IPR036291">
    <property type="entry name" value="NAD(P)-bd_dom_sf"/>
</dbReference>
<dbReference type="Gene3D" id="3.40.50.720">
    <property type="entry name" value="NAD(P)-binding Rossmann-like Domain"/>
    <property type="match status" value="1"/>
</dbReference>